<gene>
    <name evidence="1" type="ORF">K488DRAFT_45089</name>
</gene>
<protein>
    <submittedName>
        <fullName evidence="1">CRAL-TRIO domain-containing protein</fullName>
    </submittedName>
</protein>
<sequence length="361" mass="40468">MTKTPATSSTQTTTSAISGALGHLTIHQRSQFDSFRNILAAAKLYTPGDPPSHDDTTLLRFLRARKFDPHKAHDQFASTEKWRAENDVNRLYATFPTDEMQRAKLFYPRWTGRRDKHGVPVYVYRLAALDAAMQKELHSAPERRRYERIVALWEFMRRFTLPLCSALPHTSPAPISSVFSIIDLGGVSLGTMWSLRHHLQQASELATAHYPETLHRIAVVNAPGFFGTVWGWIKAWFDEGTRNKVHVLDSNPGPTLLTFIDAANLPKAYGGQLDFTYEDEPNLDAPARAALNSDAVPSGPVVFDVKEGWTRPEGYEEHRVNGLRKQSSEGGKQDQKGTESAGEGGMKPGHKRRWLNFSSTN</sequence>
<name>A0ACB8QSD7_9AGAM</name>
<keyword evidence="2" id="KW-1185">Reference proteome</keyword>
<reference evidence="1" key="1">
    <citation type="submission" date="2021-02" db="EMBL/GenBank/DDBJ databases">
        <authorList>
            <consortium name="DOE Joint Genome Institute"/>
            <person name="Ahrendt S."/>
            <person name="Looney B.P."/>
            <person name="Miyauchi S."/>
            <person name="Morin E."/>
            <person name="Drula E."/>
            <person name="Courty P.E."/>
            <person name="Chicoki N."/>
            <person name="Fauchery L."/>
            <person name="Kohler A."/>
            <person name="Kuo A."/>
            <person name="Labutti K."/>
            <person name="Pangilinan J."/>
            <person name="Lipzen A."/>
            <person name="Riley R."/>
            <person name="Andreopoulos W."/>
            <person name="He G."/>
            <person name="Johnson J."/>
            <person name="Barry K.W."/>
            <person name="Grigoriev I.V."/>
            <person name="Nagy L."/>
            <person name="Hibbett D."/>
            <person name="Henrissat B."/>
            <person name="Matheny P.B."/>
            <person name="Labbe J."/>
            <person name="Martin F."/>
        </authorList>
    </citation>
    <scope>NUCLEOTIDE SEQUENCE</scope>
    <source>
        <strain evidence="1">EC-137</strain>
    </source>
</reference>
<accession>A0ACB8QSD7</accession>
<reference evidence="1" key="2">
    <citation type="journal article" date="2022" name="New Phytol.">
        <title>Evolutionary transition to the ectomycorrhizal habit in the genomes of a hyperdiverse lineage of mushroom-forming fungi.</title>
        <authorList>
            <person name="Looney B."/>
            <person name="Miyauchi S."/>
            <person name="Morin E."/>
            <person name="Drula E."/>
            <person name="Courty P.E."/>
            <person name="Kohler A."/>
            <person name="Kuo A."/>
            <person name="LaButti K."/>
            <person name="Pangilinan J."/>
            <person name="Lipzen A."/>
            <person name="Riley R."/>
            <person name="Andreopoulos W."/>
            <person name="He G."/>
            <person name="Johnson J."/>
            <person name="Nolan M."/>
            <person name="Tritt A."/>
            <person name="Barry K.W."/>
            <person name="Grigoriev I.V."/>
            <person name="Nagy L.G."/>
            <person name="Hibbett D."/>
            <person name="Henrissat B."/>
            <person name="Matheny P.B."/>
            <person name="Labbe J."/>
            <person name="Martin F.M."/>
        </authorList>
    </citation>
    <scope>NUCLEOTIDE SEQUENCE</scope>
    <source>
        <strain evidence="1">EC-137</strain>
    </source>
</reference>
<dbReference type="Proteomes" id="UP000814128">
    <property type="component" value="Unassembled WGS sequence"/>
</dbReference>
<evidence type="ECO:0000313" key="2">
    <source>
        <dbReference type="Proteomes" id="UP000814128"/>
    </source>
</evidence>
<evidence type="ECO:0000313" key="1">
    <source>
        <dbReference type="EMBL" id="KAI0034607.1"/>
    </source>
</evidence>
<comment type="caution">
    <text evidence="1">The sequence shown here is derived from an EMBL/GenBank/DDBJ whole genome shotgun (WGS) entry which is preliminary data.</text>
</comment>
<proteinExistence type="predicted"/>
<organism evidence="1 2">
    <name type="scientific">Vararia minispora EC-137</name>
    <dbReference type="NCBI Taxonomy" id="1314806"/>
    <lineage>
        <taxon>Eukaryota</taxon>
        <taxon>Fungi</taxon>
        <taxon>Dikarya</taxon>
        <taxon>Basidiomycota</taxon>
        <taxon>Agaricomycotina</taxon>
        <taxon>Agaricomycetes</taxon>
        <taxon>Russulales</taxon>
        <taxon>Lachnocladiaceae</taxon>
        <taxon>Vararia</taxon>
    </lineage>
</organism>
<dbReference type="EMBL" id="MU273497">
    <property type="protein sequence ID" value="KAI0034607.1"/>
    <property type="molecule type" value="Genomic_DNA"/>
</dbReference>